<evidence type="ECO:0000313" key="1">
    <source>
        <dbReference type="EMBL" id="CAM0512657.1"/>
    </source>
</evidence>
<proteinExistence type="predicted"/>
<accession>A0ABC9HGT1</accession>
<protein>
    <submittedName>
        <fullName evidence="1">Uncharacterized protein</fullName>
    </submittedName>
</protein>
<organism evidence="1 2">
    <name type="scientific">Fasciola hepatica</name>
    <name type="common">Liver fluke</name>
    <dbReference type="NCBI Taxonomy" id="6192"/>
    <lineage>
        <taxon>Eukaryota</taxon>
        <taxon>Metazoa</taxon>
        <taxon>Spiralia</taxon>
        <taxon>Lophotrochozoa</taxon>
        <taxon>Platyhelminthes</taxon>
        <taxon>Trematoda</taxon>
        <taxon>Digenea</taxon>
        <taxon>Plagiorchiida</taxon>
        <taxon>Echinostomata</taxon>
        <taxon>Echinostomatoidea</taxon>
        <taxon>Fasciolidae</taxon>
        <taxon>Fasciola</taxon>
    </lineage>
</organism>
<dbReference type="EMBL" id="CANUEZ050000227">
    <property type="protein sequence ID" value="CAM0512657.1"/>
    <property type="molecule type" value="Genomic_DNA"/>
</dbReference>
<sequence>MHTQRIQQVFQDVVHTIVQHPKLADRLKIKLSEITSDWDELRRRIRDHIACMVQMHRAIIFQDGSSFDAPRSCRAGCTCGITAERSC</sequence>
<name>A0ABC9HGT1_FASHE</name>
<keyword evidence="2" id="KW-1185">Reference proteome</keyword>
<dbReference type="AlphaFoldDB" id="A0ABC9HGT1"/>
<dbReference type="Proteomes" id="UP001189180">
    <property type="component" value="Unassembled WGS sequence"/>
</dbReference>
<gene>
    <name evidence="1" type="ORF">FHB240107_LOCUS10345</name>
</gene>
<comment type="caution">
    <text evidence="1">The sequence shown here is derived from an EMBL/GenBank/DDBJ whole genome shotgun (WGS) entry which is preliminary data.</text>
</comment>
<reference evidence="1 2" key="1">
    <citation type="submission" date="2024-08" db="EMBL/GenBank/DDBJ databases">
        <authorList>
            <person name="Paterson S."/>
        </authorList>
    </citation>
    <scope>NUCLEOTIDE SEQUENCE [LARGE SCALE GENOMIC DNA]</scope>
</reference>
<evidence type="ECO:0000313" key="2">
    <source>
        <dbReference type="Proteomes" id="UP001189180"/>
    </source>
</evidence>